<evidence type="ECO:0000313" key="2">
    <source>
        <dbReference type="Proteomes" id="UP000886523"/>
    </source>
</evidence>
<proteinExistence type="predicted"/>
<comment type="caution">
    <text evidence="1">The sequence shown here is derived from an EMBL/GenBank/DDBJ whole genome shotgun (WGS) entry which is preliminary data.</text>
</comment>
<gene>
    <name evidence="1" type="ORF">BS47DRAFT_1362888</name>
</gene>
<sequence>MAELERALKSDGILFSAEGNRIWCFPHIINISVQHILALLKTAKEGDIVAKVCALVNNVRSTGDCHIAFMETIQEGNNSDEFEKPVPEKELLWESKLDGICPIGC</sequence>
<organism evidence="1 2">
    <name type="scientific">Hydnum rufescens UP504</name>
    <dbReference type="NCBI Taxonomy" id="1448309"/>
    <lineage>
        <taxon>Eukaryota</taxon>
        <taxon>Fungi</taxon>
        <taxon>Dikarya</taxon>
        <taxon>Basidiomycota</taxon>
        <taxon>Agaricomycotina</taxon>
        <taxon>Agaricomycetes</taxon>
        <taxon>Cantharellales</taxon>
        <taxon>Hydnaceae</taxon>
        <taxon>Hydnum</taxon>
    </lineage>
</organism>
<keyword evidence="2" id="KW-1185">Reference proteome</keyword>
<reference evidence="1" key="1">
    <citation type="journal article" date="2020" name="Nat. Commun.">
        <title>Large-scale genome sequencing of mycorrhizal fungi provides insights into the early evolution of symbiotic traits.</title>
        <authorList>
            <person name="Miyauchi S."/>
            <person name="Kiss E."/>
            <person name="Kuo A."/>
            <person name="Drula E."/>
            <person name="Kohler A."/>
            <person name="Sanchez-Garcia M."/>
            <person name="Morin E."/>
            <person name="Andreopoulos B."/>
            <person name="Barry K.W."/>
            <person name="Bonito G."/>
            <person name="Buee M."/>
            <person name="Carver A."/>
            <person name="Chen C."/>
            <person name="Cichocki N."/>
            <person name="Clum A."/>
            <person name="Culley D."/>
            <person name="Crous P.W."/>
            <person name="Fauchery L."/>
            <person name="Girlanda M."/>
            <person name="Hayes R.D."/>
            <person name="Keri Z."/>
            <person name="LaButti K."/>
            <person name="Lipzen A."/>
            <person name="Lombard V."/>
            <person name="Magnuson J."/>
            <person name="Maillard F."/>
            <person name="Murat C."/>
            <person name="Nolan M."/>
            <person name="Ohm R.A."/>
            <person name="Pangilinan J."/>
            <person name="Pereira M.F."/>
            <person name="Perotto S."/>
            <person name="Peter M."/>
            <person name="Pfister S."/>
            <person name="Riley R."/>
            <person name="Sitrit Y."/>
            <person name="Stielow J.B."/>
            <person name="Szollosi G."/>
            <person name="Zifcakova L."/>
            <person name="Stursova M."/>
            <person name="Spatafora J.W."/>
            <person name="Tedersoo L."/>
            <person name="Vaario L.M."/>
            <person name="Yamada A."/>
            <person name="Yan M."/>
            <person name="Wang P."/>
            <person name="Xu J."/>
            <person name="Bruns T."/>
            <person name="Baldrian P."/>
            <person name="Vilgalys R."/>
            <person name="Dunand C."/>
            <person name="Henrissat B."/>
            <person name="Grigoriev I.V."/>
            <person name="Hibbett D."/>
            <person name="Nagy L.G."/>
            <person name="Martin F.M."/>
        </authorList>
    </citation>
    <scope>NUCLEOTIDE SEQUENCE</scope>
    <source>
        <strain evidence="1">UP504</strain>
    </source>
</reference>
<accession>A0A9P6DVN1</accession>
<dbReference type="AlphaFoldDB" id="A0A9P6DVN1"/>
<name>A0A9P6DVN1_9AGAM</name>
<dbReference type="OrthoDB" id="2790258at2759"/>
<dbReference type="Proteomes" id="UP000886523">
    <property type="component" value="Unassembled WGS sequence"/>
</dbReference>
<evidence type="ECO:0000313" key="1">
    <source>
        <dbReference type="EMBL" id="KAF9512858.1"/>
    </source>
</evidence>
<protein>
    <submittedName>
        <fullName evidence="1">Uncharacterized protein</fullName>
    </submittedName>
</protein>
<dbReference type="EMBL" id="MU128981">
    <property type="protein sequence ID" value="KAF9512858.1"/>
    <property type="molecule type" value="Genomic_DNA"/>
</dbReference>